<name>A0A0B7H6T4_9FLAO</name>
<evidence type="ECO:0000313" key="2">
    <source>
        <dbReference type="Proteomes" id="UP000038083"/>
    </source>
</evidence>
<dbReference type="Proteomes" id="UP000038083">
    <property type="component" value="Unassembled WGS sequence"/>
</dbReference>
<proteinExistence type="predicted"/>
<gene>
    <name evidence="1" type="ORF">CCYN74_100093</name>
</gene>
<evidence type="ECO:0000313" key="1">
    <source>
        <dbReference type="EMBL" id="CEN34224.1"/>
    </source>
</evidence>
<dbReference type="EMBL" id="CDOG01000002">
    <property type="protein sequence ID" value="CEN34224.1"/>
    <property type="molecule type" value="Genomic_DNA"/>
</dbReference>
<dbReference type="AlphaFoldDB" id="A0A0B7H6T4"/>
<protein>
    <submittedName>
        <fullName evidence="1">Uncharacterized protein</fullName>
    </submittedName>
</protein>
<sequence>MYFPKGIECFPKGMGNIPNGIRHFLVGAKDISPVHCVE</sequence>
<reference evidence="1 2" key="1">
    <citation type="submission" date="2015-01" db="EMBL/GenBank/DDBJ databases">
        <authorList>
            <person name="Xiang T."/>
            <person name="Song Y."/>
            <person name="Huang L."/>
            <person name="Wang B."/>
            <person name="Wu P."/>
        </authorList>
    </citation>
    <scope>NUCLEOTIDE SEQUENCE [LARGE SCALE GENOMIC DNA]</scope>
    <source>
        <strain evidence="1 2">Ccy74</strain>
    </source>
</reference>
<organism evidence="1 2">
    <name type="scientific">Capnocytophaga cynodegmi</name>
    <dbReference type="NCBI Taxonomy" id="28189"/>
    <lineage>
        <taxon>Bacteria</taxon>
        <taxon>Pseudomonadati</taxon>
        <taxon>Bacteroidota</taxon>
        <taxon>Flavobacteriia</taxon>
        <taxon>Flavobacteriales</taxon>
        <taxon>Flavobacteriaceae</taxon>
        <taxon>Capnocytophaga</taxon>
    </lineage>
</organism>
<accession>A0A0B7H6T4</accession>